<evidence type="ECO:0008006" key="4">
    <source>
        <dbReference type="Google" id="ProtNLM"/>
    </source>
</evidence>
<feature type="region of interest" description="Disordered" evidence="1">
    <location>
        <begin position="145"/>
        <end position="181"/>
    </location>
</feature>
<feature type="region of interest" description="Disordered" evidence="1">
    <location>
        <begin position="70"/>
        <end position="99"/>
    </location>
</feature>
<evidence type="ECO:0000256" key="1">
    <source>
        <dbReference type="SAM" id="MobiDB-lite"/>
    </source>
</evidence>
<dbReference type="AlphaFoldDB" id="A0A3B1E790"/>
<keyword evidence="2" id="KW-0472">Membrane</keyword>
<accession>A0A3B1E790</accession>
<protein>
    <recommendedName>
        <fullName evidence="4">DUF2802 domain-containing protein</fullName>
    </recommendedName>
</protein>
<feature type="region of interest" description="Disordered" evidence="1">
    <location>
        <begin position="1"/>
        <end position="23"/>
    </location>
</feature>
<reference evidence="3" key="1">
    <citation type="submission" date="2018-06" db="EMBL/GenBank/DDBJ databases">
        <authorList>
            <person name="Zhirakovskaya E."/>
        </authorList>
    </citation>
    <scope>NUCLEOTIDE SEQUENCE</scope>
</reference>
<proteinExistence type="predicted"/>
<feature type="transmembrane region" description="Helical" evidence="2">
    <location>
        <begin position="42"/>
        <end position="62"/>
    </location>
</feature>
<evidence type="ECO:0000313" key="3">
    <source>
        <dbReference type="EMBL" id="VAX42585.1"/>
    </source>
</evidence>
<name>A0A3B1E790_9ZZZZ</name>
<dbReference type="EMBL" id="UOGK01000719">
    <property type="protein sequence ID" value="VAX42585.1"/>
    <property type="molecule type" value="Genomic_DNA"/>
</dbReference>
<keyword evidence="2" id="KW-0812">Transmembrane</keyword>
<gene>
    <name evidence="3" type="ORF">MNBD_PLANCTO03-1477</name>
</gene>
<organism evidence="3">
    <name type="scientific">hydrothermal vent metagenome</name>
    <dbReference type="NCBI Taxonomy" id="652676"/>
    <lineage>
        <taxon>unclassified sequences</taxon>
        <taxon>metagenomes</taxon>
        <taxon>ecological metagenomes</taxon>
    </lineage>
</organism>
<keyword evidence="2" id="KW-1133">Transmembrane helix</keyword>
<feature type="compositionally biased region" description="Low complexity" evidence="1">
    <location>
        <begin position="160"/>
        <end position="170"/>
    </location>
</feature>
<sequence>MQETAIQPLPQTEPQTTDQEGTISLSSDPAAAKQIDTLQKNLSVGLIAIGTVMMLFVIARLLRRQSANRRAHAAEPVRQRPSLTPTPPLTPGFGSTATNDRLDRLMTDAEELTRRLAAILDNKAARVEILLEQADERLRALEAAANAAEQPTPPHESHPASHPAAPLSLTDPPPAAPEADPIDPLHRRVYDLADRGLTPVDIARQIDRPTGQVELILALRRA</sequence>
<evidence type="ECO:0000256" key="2">
    <source>
        <dbReference type="SAM" id="Phobius"/>
    </source>
</evidence>